<evidence type="ECO:0008006" key="3">
    <source>
        <dbReference type="Google" id="ProtNLM"/>
    </source>
</evidence>
<dbReference type="Proteomes" id="UP001202281">
    <property type="component" value="Unassembled WGS sequence"/>
</dbReference>
<gene>
    <name evidence="1" type="ORF">MTR66_00175</name>
</gene>
<protein>
    <recommendedName>
        <fullName evidence="3">Mor transcription activator family protein</fullName>
    </recommendedName>
</protein>
<comment type="caution">
    <text evidence="1">The sequence shown here is derived from an EMBL/GenBank/DDBJ whole genome shotgun (WGS) entry which is preliminary data.</text>
</comment>
<organism evidence="1 2">
    <name type="scientific">Novosphingobium beihaiensis</name>
    <dbReference type="NCBI Taxonomy" id="2930389"/>
    <lineage>
        <taxon>Bacteria</taxon>
        <taxon>Pseudomonadati</taxon>
        <taxon>Pseudomonadota</taxon>
        <taxon>Alphaproteobacteria</taxon>
        <taxon>Sphingomonadales</taxon>
        <taxon>Sphingomonadaceae</taxon>
        <taxon>Novosphingobium</taxon>
    </lineage>
</organism>
<sequence>MNDEGDFSLSSDEMLVSAEDFSLMRVEVGLRNADLCPLAEHLRNGFSLPPEVSGAIADAIEGRSGAPCSISAVHQRDGRPSEGLHSRNIEIGLAYEKELKAAKRGEAKRIRSNLAKRFHVSEATVRDAVAYTRRWLSGLVGTVSAGK</sequence>
<keyword evidence="2" id="KW-1185">Reference proteome</keyword>
<reference evidence="1 2" key="1">
    <citation type="submission" date="2022-04" db="EMBL/GenBank/DDBJ databases">
        <title>Identification of a novel bacterium isolated from mangrove sediments.</title>
        <authorList>
            <person name="Pan X."/>
        </authorList>
    </citation>
    <scope>NUCLEOTIDE SEQUENCE [LARGE SCALE GENOMIC DNA]</scope>
    <source>
        <strain evidence="1 2">B2638</strain>
    </source>
</reference>
<dbReference type="RefSeq" id="WP_243916852.1">
    <property type="nucleotide sequence ID" value="NZ_JALHLG010000001.1"/>
</dbReference>
<proteinExistence type="predicted"/>
<name>A0ABT0BJK9_9SPHN</name>
<accession>A0ABT0BJK9</accession>
<dbReference type="EMBL" id="JALHLG010000001">
    <property type="protein sequence ID" value="MCJ2185226.1"/>
    <property type="molecule type" value="Genomic_DNA"/>
</dbReference>
<evidence type="ECO:0000313" key="1">
    <source>
        <dbReference type="EMBL" id="MCJ2185226.1"/>
    </source>
</evidence>
<evidence type="ECO:0000313" key="2">
    <source>
        <dbReference type="Proteomes" id="UP001202281"/>
    </source>
</evidence>